<gene>
    <name evidence="1" type="ORF">EVOR1521_LOCUS12278</name>
</gene>
<name>A0AA36IFD4_9DINO</name>
<dbReference type="AlphaFoldDB" id="A0AA36IFD4"/>
<evidence type="ECO:0000313" key="2">
    <source>
        <dbReference type="Proteomes" id="UP001178507"/>
    </source>
</evidence>
<keyword evidence="2" id="KW-1185">Reference proteome</keyword>
<organism evidence="1 2">
    <name type="scientific">Effrenium voratum</name>
    <dbReference type="NCBI Taxonomy" id="2562239"/>
    <lineage>
        <taxon>Eukaryota</taxon>
        <taxon>Sar</taxon>
        <taxon>Alveolata</taxon>
        <taxon>Dinophyceae</taxon>
        <taxon>Suessiales</taxon>
        <taxon>Symbiodiniaceae</taxon>
        <taxon>Effrenium</taxon>
    </lineage>
</organism>
<protein>
    <submittedName>
        <fullName evidence="1">Uncharacterized protein</fullName>
    </submittedName>
</protein>
<sequence>MARAKKLEEGFSEQLKVEELAAMALYKKSPEKAIEFMTNRDVARANKLVTDIFALFGQLMVTYRDGFRISSLGPDAPDHGGAQGGVVPKVEEVGYSADWYDRIAKDTGDHYKVPASMTSLDRVKLRALNKGVQGVWQPTADAVIV</sequence>
<comment type="caution">
    <text evidence="1">The sequence shown here is derived from an EMBL/GenBank/DDBJ whole genome shotgun (WGS) entry which is preliminary data.</text>
</comment>
<evidence type="ECO:0000313" key="1">
    <source>
        <dbReference type="EMBL" id="CAJ1385736.1"/>
    </source>
</evidence>
<proteinExistence type="predicted"/>
<dbReference type="Proteomes" id="UP001178507">
    <property type="component" value="Unassembled WGS sequence"/>
</dbReference>
<accession>A0AA36IFD4</accession>
<reference evidence="1" key="1">
    <citation type="submission" date="2023-08" db="EMBL/GenBank/DDBJ databases">
        <authorList>
            <person name="Chen Y."/>
            <person name="Shah S."/>
            <person name="Dougan E. K."/>
            <person name="Thang M."/>
            <person name="Chan C."/>
        </authorList>
    </citation>
    <scope>NUCLEOTIDE SEQUENCE</scope>
</reference>
<dbReference type="EMBL" id="CAUJNA010001277">
    <property type="protein sequence ID" value="CAJ1385736.1"/>
    <property type="molecule type" value="Genomic_DNA"/>
</dbReference>